<dbReference type="EMBL" id="LS398110">
    <property type="protein sequence ID" value="SPP97624.1"/>
    <property type="molecule type" value="Genomic_DNA"/>
</dbReference>
<dbReference type="Proteomes" id="UP000246085">
    <property type="component" value="Chromosome BRAD3257"/>
</dbReference>
<dbReference type="PANTHER" id="PTHR43767:SF1">
    <property type="entry name" value="NONRIBOSOMAL PEPTIDE SYNTHASE PES1 (EUROFUNG)-RELATED"/>
    <property type="match status" value="1"/>
</dbReference>
<sequence>MVSLTQETIGSVDGLPNRIHHVMAPHVAATPDRMALVDDTATLTYRELNGAVQATADTLRTLGIRAGDRVMIVSENSIPLACLLLAASLLDAWAIVVNPRLSPREVDQIRDHSGARRVFFTAGVSQEAATHAVRCDAPLQELGPLRDIGVTALNADTAAEPVEADGAKQVAVLIYTSGTTGTPKGVMLTHRNLLFSARGTAGWRKMTAADVQYCVLPISHIVGISLLTMTLMVGARVRLVAKYDPAALAKAMAEEGITILNGVPATYQRLLEYRRNAGLPKLDRGCLRLIAVAGAPLDLELKSRVEQELGLPLLNGYGITECSPGISGVRIESPRADHAVGTVLPGVETKLVGRDGKPVAGDAVGELHVRGPNVMRGYYRAPDLTAKAIDPDGWFNTGDLARFEGDVLYIVGRTKEMIIRSGFNVYPAEIEAVLSTHDAVVQCAVVGRPVEGNEEVVAFVQLIRGSKATAQDLMAHIAPQLTSYKRPSEIILIDALPATSTGKILKHKLAESLRSPG</sequence>
<dbReference type="InterPro" id="IPR045851">
    <property type="entry name" value="AMP-bd_C_sf"/>
</dbReference>
<dbReference type="SUPFAM" id="SSF56801">
    <property type="entry name" value="Acetyl-CoA synthetase-like"/>
    <property type="match status" value="1"/>
</dbReference>
<feature type="domain" description="AMP-dependent synthetase/ligase" evidence="1">
    <location>
        <begin position="26"/>
        <end position="379"/>
    </location>
</feature>
<dbReference type="AlphaFoldDB" id="A0A2U3Q876"/>
<proteinExistence type="predicted"/>
<dbReference type="InterPro" id="IPR042099">
    <property type="entry name" value="ANL_N_sf"/>
</dbReference>
<organism evidence="3 4">
    <name type="scientific">Bradyrhizobium vignae</name>
    <dbReference type="NCBI Taxonomy" id="1549949"/>
    <lineage>
        <taxon>Bacteria</taxon>
        <taxon>Pseudomonadati</taxon>
        <taxon>Pseudomonadota</taxon>
        <taxon>Alphaproteobacteria</taxon>
        <taxon>Hyphomicrobiales</taxon>
        <taxon>Nitrobacteraceae</taxon>
        <taxon>Bradyrhizobium</taxon>
    </lineage>
</organism>
<dbReference type="KEGG" id="bvz:BRAD3257_6734"/>
<dbReference type="GO" id="GO:0016878">
    <property type="term" value="F:acid-thiol ligase activity"/>
    <property type="evidence" value="ECO:0007669"/>
    <property type="project" value="UniProtKB-ARBA"/>
</dbReference>
<dbReference type="InterPro" id="IPR025110">
    <property type="entry name" value="AMP-bd_C"/>
</dbReference>
<dbReference type="Gene3D" id="3.30.300.30">
    <property type="match status" value="1"/>
</dbReference>
<feature type="domain" description="AMP-binding enzyme C-terminal" evidence="2">
    <location>
        <begin position="429"/>
        <end position="503"/>
    </location>
</feature>
<dbReference type="RefSeq" id="WP_347338406.1">
    <property type="nucleotide sequence ID" value="NZ_LS398110.1"/>
</dbReference>
<dbReference type="InterPro" id="IPR020845">
    <property type="entry name" value="AMP-binding_CS"/>
</dbReference>
<accession>A0A2U3Q876</accession>
<dbReference type="Gene3D" id="3.40.50.12780">
    <property type="entry name" value="N-terminal domain of ligase-like"/>
    <property type="match status" value="1"/>
</dbReference>
<reference evidence="3 4" key="1">
    <citation type="submission" date="2018-03" db="EMBL/GenBank/DDBJ databases">
        <authorList>
            <person name="Gully D."/>
        </authorList>
    </citation>
    <scope>NUCLEOTIDE SEQUENCE [LARGE SCALE GENOMIC DNA]</scope>
    <source>
        <strain evidence="3">ORS3257</strain>
    </source>
</reference>
<evidence type="ECO:0000259" key="1">
    <source>
        <dbReference type="Pfam" id="PF00501"/>
    </source>
</evidence>
<dbReference type="InterPro" id="IPR050237">
    <property type="entry name" value="ATP-dep_AMP-bd_enzyme"/>
</dbReference>
<evidence type="ECO:0000259" key="2">
    <source>
        <dbReference type="Pfam" id="PF13193"/>
    </source>
</evidence>
<gene>
    <name evidence="3" type="ORF">BRAD3257_6734</name>
</gene>
<evidence type="ECO:0000313" key="4">
    <source>
        <dbReference type="Proteomes" id="UP000246085"/>
    </source>
</evidence>
<evidence type="ECO:0000313" key="3">
    <source>
        <dbReference type="EMBL" id="SPP97624.1"/>
    </source>
</evidence>
<dbReference type="Pfam" id="PF00501">
    <property type="entry name" value="AMP-binding"/>
    <property type="match status" value="1"/>
</dbReference>
<dbReference type="PROSITE" id="PS00455">
    <property type="entry name" value="AMP_BINDING"/>
    <property type="match status" value="1"/>
</dbReference>
<dbReference type="InterPro" id="IPR000873">
    <property type="entry name" value="AMP-dep_synth/lig_dom"/>
</dbReference>
<name>A0A2U3Q876_9BRAD</name>
<dbReference type="Pfam" id="PF13193">
    <property type="entry name" value="AMP-binding_C"/>
    <property type="match status" value="1"/>
</dbReference>
<protein>
    <submittedName>
        <fullName evidence="3">3-hydroxydecanoyl-[acyl-carrier-protein] dehydratase</fullName>
    </submittedName>
</protein>
<dbReference type="PANTHER" id="PTHR43767">
    <property type="entry name" value="LONG-CHAIN-FATTY-ACID--COA LIGASE"/>
    <property type="match status" value="1"/>
</dbReference>